<evidence type="ECO:0000313" key="2">
    <source>
        <dbReference type="Proteomes" id="UP001321520"/>
    </source>
</evidence>
<name>A0ABY9EFE6_9GAMM</name>
<dbReference type="RefSeq" id="WP_301418107.1">
    <property type="nucleotide sequence ID" value="NZ_CP098023.1"/>
</dbReference>
<proteinExistence type="predicted"/>
<gene>
    <name evidence="1" type="ORF">M8T91_06850</name>
</gene>
<dbReference type="Pfam" id="PF14022">
    <property type="entry name" value="DUF4238"/>
    <property type="match status" value="1"/>
</dbReference>
<dbReference type="Proteomes" id="UP001321520">
    <property type="component" value="Chromosome"/>
</dbReference>
<organism evidence="1 2">
    <name type="scientific">Microbulbifer spongiae</name>
    <dbReference type="NCBI Taxonomy" id="2944933"/>
    <lineage>
        <taxon>Bacteria</taxon>
        <taxon>Pseudomonadati</taxon>
        <taxon>Pseudomonadota</taxon>
        <taxon>Gammaproteobacteria</taxon>
        <taxon>Cellvibrionales</taxon>
        <taxon>Microbulbiferaceae</taxon>
        <taxon>Microbulbifer</taxon>
    </lineage>
</organism>
<protein>
    <submittedName>
        <fullName evidence="1">DUF4238 domain-containing protein</fullName>
    </submittedName>
</protein>
<evidence type="ECO:0000313" key="1">
    <source>
        <dbReference type="EMBL" id="WKD51131.1"/>
    </source>
</evidence>
<sequence>MNKIKANNHYVPQLYLKQWVDSENKVCIYKTLVSHENEKIWRKKSIASIAYQKHLYTQLITGSESDDLEKWLDKNYESPAQAPIYKAVNDKKLSKHDWYVLVRFLACQDVRTPARLLEHLSRQSHKQEQILQDILERIKHDSENDLLLYSGAAEDSCELDKSFPLKVRVERNPNDSEMDRLRVESYIGRATWIHSLKHLLKYSEKVLHQHKWSIIKPARGYSWPTSDNPVIKLNYTDENNYDYGGGWGRERGNIFFPLSPQHAMFVQIGDKPILKGTRLSEALTKQVKKFIVEHAHRSIFSNSYDKEVIKLRPRIIDPNAVKNEEKQIKDWHEQNNKFEKEFF</sequence>
<dbReference type="EMBL" id="CP098023">
    <property type="protein sequence ID" value="WKD51131.1"/>
    <property type="molecule type" value="Genomic_DNA"/>
</dbReference>
<reference evidence="1 2" key="1">
    <citation type="submission" date="2022-05" db="EMBL/GenBank/DDBJ databases">
        <title>Microbulbifer sp. nov., isolated from sponge.</title>
        <authorList>
            <person name="Gao L."/>
        </authorList>
    </citation>
    <scope>NUCLEOTIDE SEQUENCE [LARGE SCALE GENOMIC DNA]</scope>
    <source>
        <strain evidence="1 2">MI-G</strain>
    </source>
</reference>
<dbReference type="InterPro" id="IPR025332">
    <property type="entry name" value="DUF4238"/>
</dbReference>
<keyword evidence="2" id="KW-1185">Reference proteome</keyword>
<accession>A0ABY9EFE6</accession>